<dbReference type="SUPFAM" id="SSF74653">
    <property type="entry name" value="TolA/TonB C-terminal domain"/>
    <property type="match status" value="1"/>
</dbReference>
<dbReference type="AlphaFoldDB" id="A0A2A2SK84"/>
<gene>
    <name evidence="1" type="ORF">CKY28_02500</name>
</gene>
<dbReference type="InterPro" id="IPR011990">
    <property type="entry name" value="TPR-like_helical_dom_sf"/>
</dbReference>
<accession>A0A2A2SK84</accession>
<reference evidence="2" key="1">
    <citation type="submission" date="2017-09" db="EMBL/GenBank/DDBJ databases">
        <authorList>
            <person name="Feng G."/>
            <person name="Zhu H."/>
        </authorList>
    </citation>
    <scope>NUCLEOTIDE SEQUENCE [LARGE SCALE GENOMIC DNA]</scope>
    <source>
        <strain evidence="2">1PNM-20</strain>
    </source>
</reference>
<evidence type="ECO:0000313" key="1">
    <source>
        <dbReference type="EMBL" id="PAX09628.1"/>
    </source>
</evidence>
<proteinExistence type="predicted"/>
<dbReference type="EMBL" id="NSLI01000001">
    <property type="protein sequence ID" value="PAX09628.1"/>
    <property type="molecule type" value="Genomic_DNA"/>
</dbReference>
<dbReference type="Gene3D" id="1.25.40.10">
    <property type="entry name" value="Tetratricopeptide repeat domain"/>
    <property type="match status" value="1"/>
</dbReference>
<name>A0A2A2SK84_9SPHN</name>
<organism evidence="1 2">
    <name type="scientific">Sphingomonas lenta</name>
    <dbReference type="NCBI Taxonomy" id="1141887"/>
    <lineage>
        <taxon>Bacteria</taxon>
        <taxon>Pseudomonadati</taxon>
        <taxon>Pseudomonadota</taxon>
        <taxon>Alphaproteobacteria</taxon>
        <taxon>Sphingomonadales</taxon>
        <taxon>Sphingomonadaceae</taxon>
        <taxon>Sphingomonas</taxon>
    </lineage>
</organism>
<keyword evidence="2" id="KW-1185">Reference proteome</keyword>
<protein>
    <recommendedName>
        <fullName evidence="3">TonB C-terminal domain-containing protein</fullName>
    </recommendedName>
</protein>
<dbReference type="Gene3D" id="3.30.2420.10">
    <property type="entry name" value="TonB"/>
    <property type="match status" value="1"/>
</dbReference>
<dbReference type="OrthoDB" id="7490440at2"/>
<sequence>MGLQLTIGAALLAVGAAQQPASPSARQSAQQLFDAAAAHEAKKDWAGAAAAWERLERAAGNNKRTRAIAGVRKGNALYNLDQDDAAVAALRSSLAGLPTGDPTLREDRYQAHLILGRVAERSLDYATAAKEYAAAETLGDAPSLKLGAMVRLAATQTFLDPVAAAATLDRADAIMAPIQVAPETKAVFARRRAILQLNRGDFAGARDHATRAVRLLGGLTTRVNLEDVAARGDAALAFLLGGQAEKAREYMAYTGAGRVPGGFGPGAEMKPPPCGGEAGLKPTDVAVIEFSIGDRGEVTLATPIYAAGGPSVALEFARVAREWSWSPEGVKKLPAFFRNNARVEMRCSTAFERPSVGDLLEADLGAWLTTKDASMPDEDGAAAALAERDRATYAAAQARGGTDVALIGPAYRLVYNRVVPREESHDAARRALAAAVANGAPPTARLALELAVRGTEGAQTWHGVRWRNRLHETLADPVYAADPRARAVTRLMLADAEGGDDARPHLTAVADDAALAAADPLKVGALIRLASLEHAEGRPDAARAAFARSGLAADQCALVDKTPDMLSSGAGSDDFPMEAARWGFEGWVSTEYDIAANGRTQGVRAVLSYPPFVFSPAGEGVFRSARFEKTFRPDGGLGCGAQGGRVRFEMPGG</sequence>
<evidence type="ECO:0008006" key="3">
    <source>
        <dbReference type="Google" id="ProtNLM"/>
    </source>
</evidence>
<evidence type="ECO:0000313" key="2">
    <source>
        <dbReference type="Proteomes" id="UP000218151"/>
    </source>
</evidence>
<comment type="caution">
    <text evidence="1">The sequence shown here is derived from an EMBL/GenBank/DDBJ whole genome shotgun (WGS) entry which is preliminary data.</text>
</comment>
<dbReference type="RefSeq" id="WP_095996736.1">
    <property type="nucleotide sequence ID" value="NZ_NSLI01000001.1"/>
</dbReference>
<dbReference type="Proteomes" id="UP000218151">
    <property type="component" value="Unassembled WGS sequence"/>
</dbReference>